<accession>A0AA41YVY8</accession>
<sequence>MPERDQESLTIAAVVPLYNGAAFIEAALMSIVTQIRAADEIIVVDDGSTDDGPAIVTRLAAVYPIRLVARGNGGQSSARNLGVRLSNGSHIAFLDQDDLWYPFHLEELERTILHSEAGRLGWVYSNLDEIDEAGAVVLRRKLDRLPSRHPKTSVQDCLRDDMFVLPSASLIVRAAFDAVGGFDERLCGYEDDDLFLRMFRAGYTHVYLDKPLSQWRIHAGSTSFSPIMARSRLIYADKLFAAFPDEASPGRWFSRNLIAPRFVRLLLDEYARALRADNWLDLRTTAATLRHVIVPRLHRNQRVFFLIASFAMQSALLGRVGLRLGRLFGGLGAFRRMARAR</sequence>
<gene>
    <name evidence="2" type="ORF">M8523_16460</name>
</gene>
<dbReference type="SUPFAM" id="SSF53448">
    <property type="entry name" value="Nucleotide-diphospho-sugar transferases"/>
    <property type="match status" value="1"/>
</dbReference>
<keyword evidence="2" id="KW-0328">Glycosyltransferase</keyword>
<dbReference type="EMBL" id="JAMOIM010000010">
    <property type="protein sequence ID" value="MCW6509614.1"/>
    <property type="molecule type" value="Genomic_DNA"/>
</dbReference>
<comment type="caution">
    <text evidence="2">The sequence shown here is derived from an EMBL/GenBank/DDBJ whole genome shotgun (WGS) entry which is preliminary data.</text>
</comment>
<dbReference type="RefSeq" id="WP_282585983.1">
    <property type="nucleotide sequence ID" value="NZ_JAMOIM010000010.1"/>
</dbReference>
<dbReference type="InterPro" id="IPR001173">
    <property type="entry name" value="Glyco_trans_2-like"/>
</dbReference>
<organism evidence="2 3">
    <name type="scientific">Lichenifustis flavocetrariae</name>
    <dbReference type="NCBI Taxonomy" id="2949735"/>
    <lineage>
        <taxon>Bacteria</taxon>
        <taxon>Pseudomonadati</taxon>
        <taxon>Pseudomonadota</taxon>
        <taxon>Alphaproteobacteria</taxon>
        <taxon>Hyphomicrobiales</taxon>
        <taxon>Lichenihabitantaceae</taxon>
        <taxon>Lichenifustis</taxon>
    </lineage>
</organism>
<name>A0AA41YVY8_9HYPH</name>
<feature type="domain" description="Glycosyltransferase 2-like" evidence="1">
    <location>
        <begin position="14"/>
        <end position="136"/>
    </location>
</feature>
<keyword evidence="2" id="KW-0808">Transferase</keyword>
<dbReference type="Gene3D" id="3.90.550.10">
    <property type="entry name" value="Spore Coat Polysaccharide Biosynthesis Protein SpsA, Chain A"/>
    <property type="match status" value="1"/>
</dbReference>
<evidence type="ECO:0000259" key="1">
    <source>
        <dbReference type="Pfam" id="PF00535"/>
    </source>
</evidence>
<dbReference type="InterPro" id="IPR029044">
    <property type="entry name" value="Nucleotide-diphossugar_trans"/>
</dbReference>
<keyword evidence="3" id="KW-1185">Reference proteome</keyword>
<protein>
    <submittedName>
        <fullName evidence="2">Glycosyltransferase</fullName>
        <ecNumber evidence="2">2.4.-.-</ecNumber>
    </submittedName>
</protein>
<dbReference type="EC" id="2.4.-.-" evidence="2"/>
<dbReference type="PANTHER" id="PTHR22916">
    <property type="entry name" value="GLYCOSYLTRANSFERASE"/>
    <property type="match status" value="1"/>
</dbReference>
<dbReference type="AlphaFoldDB" id="A0AA41YVY8"/>
<dbReference type="GO" id="GO:0016758">
    <property type="term" value="F:hexosyltransferase activity"/>
    <property type="evidence" value="ECO:0007669"/>
    <property type="project" value="UniProtKB-ARBA"/>
</dbReference>
<dbReference type="Pfam" id="PF00535">
    <property type="entry name" value="Glycos_transf_2"/>
    <property type="match status" value="1"/>
</dbReference>
<dbReference type="PANTHER" id="PTHR22916:SF3">
    <property type="entry name" value="UDP-GLCNAC:BETAGAL BETA-1,3-N-ACETYLGLUCOSAMINYLTRANSFERASE-LIKE PROTEIN 1"/>
    <property type="match status" value="1"/>
</dbReference>
<evidence type="ECO:0000313" key="3">
    <source>
        <dbReference type="Proteomes" id="UP001165667"/>
    </source>
</evidence>
<reference evidence="2" key="1">
    <citation type="submission" date="2022-05" db="EMBL/GenBank/DDBJ databases">
        <authorList>
            <person name="Pankratov T."/>
        </authorList>
    </citation>
    <scope>NUCLEOTIDE SEQUENCE</scope>
    <source>
        <strain evidence="2">BP6-180914</strain>
    </source>
</reference>
<evidence type="ECO:0000313" key="2">
    <source>
        <dbReference type="EMBL" id="MCW6509614.1"/>
    </source>
</evidence>
<dbReference type="Proteomes" id="UP001165667">
    <property type="component" value="Unassembled WGS sequence"/>
</dbReference>
<proteinExistence type="predicted"/>